<feature type="region of interest" description="Disordered" evidence="1">
    <location>
        <begin position="2705"/>
        <end position="2757"/>
    </location>
</feature>
<feature type="region of interest" description="Disordered" evidence="1">
    <location>
        <begin position="1233"/>
        <end position="1256"/>
    </location>
</feature>
<feature type="compositionally biased region" description="Basic and acidic residues" evidence="1">
    <location>
        <begin position="1924"/>
        <end position="1948"/>
    </location>
</feature>
<feature type="region of interest" description="Disordered" evidence="1">
    <location>
        <begin position="2508"/>
        <end position="2533"/>
    </location>
</feature>
<dbReference type="InterPro" id="IPR057746">
    <property type="entry name" value="CpnT-like_N"/>
</dbReference>
<feature type="compositionally biased region" description="Low complexity" evidence="1">
    <location>
        <begin position="3013"/>
        <end position="3027"/>
    </location>
</feature>
<feature type="domain" description="Outer membrane channel protein CpnT-like N-terminal" evidence="2">
    <location>
        <begin position="9"/>
        <end position="144"/>
    </location>
</feature>
<feature type="region of interest" description="Disordered" evidence="1">
    <location>
        <begin position="3312"/>
        <end position="3346"/>
    </location>
</feature>
<protein>
    <recommendedName>
        <fullName evidence="2">Outer membrane channel protein CpnT-like N-terminal domain-containing protein</fullName>
    </recommendedName>
</protein>
<feature type="compositionally biased region" description="Polar residues" evidence="1">
    <location>
        <begin position="1488"/>
        <end position="1501"/>
    </location>
</feature>
<feature type="compositionally biased region" description="Gly residues" evidence="1">
    <location>
        <begin position="3331"/>
        <end position="3343"/>
    </location>
</feature>
<comment type="caution">
    <text evidence="3">The sequence shown here is derived from an EMBL/GenBank/DDBJ whole genome shotgun (WGS) entry which is preliminary data.</text>
</comment>
<feature type="region of interest" description="Disordered" evidence="1">
    <location>
        <begin position="1486"/>
        <end position="1510"/>
    </location>
</feature>
<organism evidence="3 4">
    <name type="scientific">Actinoallomurus iriomotensis</name>
    <dbReference type="NCBI Taxonomy" id="478107"/>
    <lineage>
        <taxon>Bacteria</taxon>
        <taxon>Bacillati</taxon>
        <taxon>Actinomycetota</taxon>
        <taxon>Actinomycetes</taxon>
        <taxon>Streptosporangiales</taxon>
        <taxon>Thermomonosporaceae</taxon>
        <taxon>Actinoallomurus</taxon>
    </lineage>
</organism>
<evidence type="ECO:0000313" key="4">
    <source>
        <dbReference type="Proteomes" id="UP001165135"/>
    </source>
</evidence>
<feature type="region of interest" description="Disordered" evidence="1">
    <location>
        <begin position="3001"/>
        <end position="3072"/>
    </location>
</feature>
<dbReference type="Proteomes" id="UP001165135">
    <property type="component" value="Unassembled WGS sequence"/>
</dbReference>
<reference evidence="3" key="1">
    <citation type="submission" date="2023-03" db="EMBL/GenBank/DDBJ databases">
        <title>Actinoallomurus iriomotensis NBRC 103681.</title>
        <authorList>
            <person name="Ichikawa N."/>
            <person name="Sato H."/>
            <person name="Tonouchi N."/>
        </authorList>
    </citation>
    <scope>NUCLEOTIDE SEQUENCE</scope>
    <source>
        <strain evidence="3">NBRC 103681</strain>
    </source>
</reference>
<feature type="compositionally biased region" description="Polar residues" evidence="1">
    <location>
        <begin position="656"/>
        <end position="667"/>
    </location>
</feature>
<feature type="compositionally biased region" description="Basic and acidic residues" evidence="1">
    <location>
        <begin position="1233"/>
        <end position="1242"/>
    </location>
</feature>
<sequence>MAIMLPPDLASIFAAVAGMEWPEANEDDLRAAGDDYQAIADDIPQLKEYIVELVNVCLQKFEGEAADAFVSSMRELIGQTGGTDYLGKAADVATELAKTAHDTANEVEYTKWMVIAQLVLLVAEIAYDIFWAPFTFGESLVNITWQWALVRETIQIIFKWLLKSITMHTFASIGESLLMDATIQGIQFAQGHRHEWDKKATLQSLEFGVIGGVLSGPLDLIGMGLGKVLGGIIGKSPGRILAHELGDAMKGAGHILEDTVGDSIKHATGTVVKDVAGDSIEHATGKATKDLVDDALKHTTETGVKDAAGKWPAGKGAAAFARDLGDVMGAALPQIQQGFTKFGKGTIAQAFEDRVAKIFGKHLGPVLGDETAGQLGREFGATFTREWRSLDTDLSAELRDVLSHAPLSDTGVKALADALPELAAHMHEGNRLFQVGHAIGEQLKEGVHNVLSEGFYNMIFTDGHQFSSTWQTFGAGVAMGLLGRIGHHVASPISAKYAAWVSNWQHAPIHEGDSKYFGPLHPLTLMSLASNLAGHPAPFPVPRLGPHVAGPKTSSDGALPDGSPRAHRDEEKEPLLGPSRVRTESGDTASIDDTASYDGSRISLSSDDGSAAYDGPFTGGGPVSREGPASRDDLAAPEPVRTQSGEPPATAETHPWPTSAQDTTHAGTTHADPGTGAATPVRTHHDGPPVPTPAASPASPGDHETPFHSTRVDLSSGTWFPRAHSTRTHETAARAVPGADGWHLVVGHGAPGKVEIGGRLAGAAEALAHVGTESKLTFVTCYAARPGDDGVALALDAHLRTGQETLGPTHEAIVTTGGDVISGVFGVDGNGRQVVIPKGDWVVFRDGKAHALGTTSLKEAYARLNAKESPVGPAPAEDVGLAHGVSAAQRKGLEKYGYAPLREHATDSADSFYTSLLAMTTPQLAGFYGRRPTPDMIRQSLHDGLREDLGGPEPRYARFLAEGQRVDRLLAGVMDPAAWTSQLAEILPHVAADVFKLDLGVVGGDGRPHISGQILGPHRKGHPDGNPFLFVRVGGDHFVATQRTHGDGPASTVPRPEEIHGLGQDGGQGGGAFTRPLTSDEHDLVEQAGRDAVRHPQIEVYSTLAHALGVTEYLGARLRGQDDGLGDLIQRALRNEPGAADELDTLERIVAEHRKATLEPGPLNEAAHVDRVRTASDATGTPLPGHAAVDAARAGAYHALRDRLGDAVGGPPDSRRGIRAALSRVEAAGRAARQDAIAEARRRVSPPHNIDHAPEEAKQAAVARYRRLMDEAERSAIAPGGAADRAEHEAREREIARRLKSYRADDEEFDRLRWARLMRTGPHVIEQADRAGFAAARETRQAIKDQASTAAEWNLRTDAVRHEQLTADPPRELPPGFGEVGAGGERHYPLGHRGRVMRLGDAWFGDDAAISRLVGGGLPQGTGQALHDAVKAAVEERLRSLGNRVVAQHMLEGGLRLRVTVDGQRYEVKAVLDLGDFGQAHYLPAVESQRNPTGPASQSVLPGQRHHGAVESDHENIAGHRVGGANTRSANLTWNLTTPFGMPPNKVMSATVEVSVGGESSTSWAQGSDAVAATKRLFELSGDESHFEFPGARLTVELKNLDQQGALRPVHVPVPARLGFPKDLTPRQPPGGGPVRPVHPAQPGADGWYHGVQPARLDHGGDAIRDTVKRVDRVLSKITHLPQSISGLGGLREEVIRRLPNHSVDVGSELYEGIQHWISETNLLRNYGDLTTIGTLSPAYRTGDGDASAHLTVTSTMLGAKRIGPGPVPMKEEAQRWINTGGTSENSGAIGITPVKANFGYTIGDPTAPFGFNHSLGFGFSVGARLSTTRTSNANIGAGEVRGLVYDGPSVLYQLTTRMSVEVTSDMKGFANGRGPLAARDVTTFVRVPIHEAKRFEALVEREMAGPKGSDAWQRANALVPADQDPRPDDQKARNDLEAAEASPRHPPESMASGQGIGFSAVGRLGGAEAVLPQIEAVLKKVEHARDWVPDWSPMELKFLRRLLLPKFGKEALVNGGSGLFQRGIKDRLYRPVDNGTEVITIEVKVDRDPLPAASGRLSHTKLELMPAGFAGASGGDSLSSSVSGTANAGVTVGVGDRTGDELRQVSLSAEGGVSSGRSASTSVGASGFQIQAMLYNGPARTFDYVVRYSVTVSIRHIPSPVPGDLPKVLFRHLKNIRRASDHEPEDIYPANVPGAQASMVARLSGAKDDEYTVRFVVPEGLSPTDPAANPDAGRLTRPYDYTVPPPTPGNHAGGGKATVRLPDLPQPIQRNHKPLNGDDIVMETIGSHHVETEVERLLREVGIDPDKAGDITWTTTGTEMLTGANVRGPSPVTATLIKQGIIKDAHTVVRIEGYPIGSRPTPQGLKTLKMDVAEGGSNVSGSHGSSKDSSYKVNVGFGVLSGTSGGTQQNFPGISRGGDIPGVPRSSEARTTALSPTSGRLIQIQDNFTEHVADLAYVITVVNQKTNMFESDTPKVAASIIQITDGIHYLRSTTPQVDPHAPHIRSAANPAPGGKPTVIRARQPHGTTVPGAPRWRRSDKIVPRFPATQADAQKITRGEQGRTLPVDGLLHHAAASERLLVPSGDNLRHAGITGDGNPVLDGVQRVLQKNAPKSLEDYWQVFGADEAQQPLPAKLSSLLNVGSAEALIDTMLGPGLILHTSRSSVLHNERVWLLLRAHRDPNGKGYYFVESKPNANVARYHFRQNRGETGQGRPRGVEWSSSTKTNEAPSNAGRADSAAVTPGGSVSRSTNTGRSTAQIDASRNTLFVGGGADRYAGELRLDISLVRTPNPSRTLNTVLFTLPDKVSMLTHGRLDMTKVDGHESIMLTERVLIPPSLLKPDIQPYDPAGGHVAVTEVPYNSTVADLGGQALPITKQQLLDRSVFTLGFDHDKLQVLSDEVLKRLGKSPDNPAYDAATGRMASHGTRARDALYTLLSHPMLTNELELMLGEHGLVSPPLVREGGPFTDTHAKVTIKAELFDPRVANYFDGSLESNTYHFTESNESRSHGDGWGVNSSSGLTGVSGSTDKQPPGSHATQKPSGTVNVGGKQTTSRSSTVVHKQMPRTVSRGRTESWLRVKTDVLLKITIEARNQRGPLDFPGGTSEMAFHVRNGVELAFGSELALKTFDVPELHAHGIPTPSGVFVPARNFPGVPDDGMRRLQAALSFPAVGGATVIHVHGDPARPGNFVVGSRSLTPQEFDRQVLSRHDLGPGRYLVIVGNDISNPIGDGPSAAQIIGAAHPGLQIIGADGPVLTTYGGAVLTGKFTHDGLQPRAISWQGEWVLIPADGGPPVPLGPDLIGALQALGPGMTITPPRDVLPPPGPSYWSGSPGPGQGSGGGAPLPGGTSITLPYLSWGGYRGGPSGRA</sequence>
<feature type="compositionally biased region" description="Polar residues" evidence="1">
    <location>
        <begin position="3035"/>
        <end position="3059"/>
    </location>
</feature>
<feature type="region of interest" description="Disordered" evidence="1">
    <location>
        <begin position="542"/>
        <end position="732"/>
    </location>
</feature>
<dbReference type="Pfam" id="PF25547">
    <property type="entry name" value="WXG100_2"/>
    <property type="match status" value="1"/>
</dbReference>
<evidence type="ECO:0000259" key="2">
    <source>
        <dbReference type="Pfam" id="PF25547"/>
    </source>
</evidence>
<feature type="compositionally biased region" description="Polar residues" evidence="1">
    <location>
        <begin position="2745"/>
        <end position="2757"/>
    </location>
</feature>
<feature type="compositionally biased region" description="Polar residues" evidence="1">
    <location>
        <begin position="2720"/>
        <end position="2730"/>
    </location>
</feature>
<accession>A0A9W6RH21</accession>
<feature type="region of interest" description="Disordered" evidence="1">
    <location>
        <begin position="1919"/>
        <end position="1957"/>
    </location>
</feature>
<dbReference type="EMBL" id="BSTJ01000002">
    <property type="protein sequence ID" value="GLY73780.1"/>
    <property type="molecule type" value="Genomic_DNA"/>
</dbReference>
<gene>
    <name evidence="3" type="ORF">Airi01_020470</name>
</gene>
<feature type="compositionally biased region" description="Basic and acidic residues" evidence="1">
    <location>
        <begin position="564"/>
        <end position="574"/>
    </location>
</feature>
<name>A0A9W6RH21_9ACTN</name>
<evidence type="ECO:0000313" key="3">
    <source>
        <dbReference type="EMBL" id="GLY73780.1"/>
    </source>
</evidence>
<evidence type="ECO:0000256" key="1">
    <source>
        <dbReference type="SAM" id="MobiDB-lite"/>
    </source>
</evidence>
<proteinExistence type="predicted"/>